<dbReference type="UniPathway" id="UPA00560"/>
<evidence type="ECO:0000256" key="7">
    <source>
        <dbReference type="ARBA" id="ARBA00069181"/>
    </source>
</evidence>
<dbReference type="GO" id="GO:0008851">
    <property type="term" value="F:ethanolamine ammonia-lyase activity"/>
    <property type="evidence" value="ECO:0007669"/>
    <property type="project" value="UniProtKB-UniRule"/>
</dbReference>
<dbReference type="HAMAP" id="MF_00601">
    <property type="entry name" value="EutC"/>
    <property type="match status" value="1"/>
</dbReference>
<sequence length="264" mass="29798">MEKENEQILSDISQINMREQLLVPNPNNREGYMKIKSFTPARLGLWRCGPRYKTQSILRFRADHAAAQDSVFSYVNPELIKVMQFIAIQTFCQSKDEYLTRPDLGRRFSKENEEKIKQQITGHPKIQLVVGDGLSSAAIEANIKEIIPSIKQGLNYYGLDCEKHIFVKYCRVGVMDQVGEITDADVVCMLIGERPGLATAQSMSAYIAYRPTMGMPEMRRTVVSNIHAQGIPPVEAGAYISELLYKMLNYKKSGLDLKAVENGN</sequence>
<keyword evidence="3 8" id="KW-0170">Cobalt</keyword>
<dbReference type="Proteomes" id="UP000018296">
    <property type="component" value="Unassembled WGS sequence"/>
</dbReference>
<comment type="similarity">
    <text evidence="8">Belongs to the EutC family.</text>
</comment>
<feature type="binding site" evidence="8">
    <location>
        <position position="172"/>
    </location>
    <ligand>
        <name>adenosylcob(III)alamin</name>
        <dbReference type="ChEBI" id="CHEBI:18408"/>
    </ligand>
</feature>
<dbReference type="Gene3D" id="3.40.50.11240">
    <property type="entry name" value="Ethanolamine ammonia-lyase light chain (EutC)"/>
    <property type="match status" value="1"/>
</dbReference>
<evidence type="ECO:0000256" key="8">
    <source>
        <dbReference type="HAMAP-Rule" id="MF_00601"/>
    </source>
</evidence>
<dbReference type="STRING" id="1395513.P343_06090"/>
<comment type="subcellular location">
    <subcellularLocation>
        <location evidence="8">Bacterial microcompartment</location>
    </subcellularLocation>
</comment>
<evidence type="ECO:0000313" key="9">
    <source>
        <dbReference type="EMBL" id="EST12684.1"/>
    </source>
</evidence>
<feature type="binding site" evidence="8">
    <location>
        <position position="193"/>
    </location>
    <ligand>
        <name>adenosylcob(III)alamin</name>
        <dbReference type="ChEBI" id="CHEBI:18408"/>
    </ligand>
</feature>
<dbReference type="GO" id="GO:0006520">
    <property type="term" value="P:amino acid metabolic process"/>
    <property type="evidence" value="ECO:0007669"/>
    <property type="project" value="InterPro"/>
</dbReference>
<comment type="catalytic activity">
    <reaction evidence="5 8">
        <text>ethanolamine = acetaldehyde + NH4(+)</text>
        <dbReference type="Rhea" id="RHEA:15313"/>
        <dbReference type="ChEBI" id="CHEBI:15343"/>
        <dbReference type="ChEBI" id="CHEBI:28938"/>
        <dbReference type="ChEBI" id="CHEBI:57603"/>
        <dbReference type="EC" id="4.3.1.7"/>
    </reaction>
</comment>
<evidence type="ECO:0000256" key="3">
    <source>
        <dbReference type="ARBA" id="ARBA00023285"/>
    </source>
</evidence>
<dbReference type="GO" id="GO:0031471">
    <property type="term" value="C:ethanolamine degradation polyhedral organelle"/>
    <property type="evidence" value="ECO:0007669"/>
    <property type="project" value="UniProtKB-UniRule"/>
</dbReference>
<dbReference type="AlphaFoldDB" id="V6J7E6"/>
<dbReference type="NCBIfam" id="NF003971">
    <property type="entry name" value="PRK05465.1"/>
    <property type="match status" value="1"/>
</dbReference>
<protein>
    <recommendedName>
        <fullName evidence="7 8">Ethanolamine ammonia-lyase small subunit</fullName>
        <shortName evidence="8">EAL small subunit</shortName>
        <ecNumber evidence="6 8">4.3.1.7</ecNumber>
    </recommendedName>
</protein>
<evidence type="ECO:0000313" key="10">
    <source>
        <dbReference type="Proteomes" id="UP000018296"/>
    </source>
</evidence>
<dbReference type="PIRSF" id="PIRSF018982">
    <property type="entry name" value="EutC"/>
    <property type="match status" value="1"/>
</dbReference>
<comment type="caution">
    <text evidence="9">The sequence shown here is derived from an EMBL/GenBank/DDBJ whole genome shotgun (WGS) entry which is preliminary data.</text>
</comment>
<comment type="cofactor">
    <cofactor evidence="8">
        <name>adenosylcob(III)alamin</name>
        <dbReference type="ChEBI" id="CHEBI:18408"/>
    </cofactor>
    <text evidence="8">Binds between the large and small subunits.</text>
</comment>
<comment type="subunit">
    <text evidence="8">The basic unit is a heterodimer which dimerizes to form tetramers. The heterotetramers trimerize; 6 large subunits form a core ring with 6 small subunits projecting outwards.</text>
</comment>
<evidence type="ECO:0000256" key="1">
    <source>
        <dbReference type="ARBA" id="ARBA00022628"/>
    </source>
</evidence>
<dbReference type="GO" id="GO:0009350">
    <property type="term" value="C:ethanolamine ammonia-lyase complex"/>
    <property type="evidence" value="ECO:0007669"/>
    <property type="project" value="UniProtKB-UniRule"/>
</dbReference>
<dbReference type="FunFam" id="3.40.50.11240:FF:000001">
    <property type="entry name" value="Ethanolamine ammonia-lyase light chain"/>
    <property type="match status" value="1"/>
</dbReference>
<organism evidence="9 10">
    <name type="scientific">Sporolactobacillus laevolacticus DSM 442</name>
    <dbReference type="NCBI Taxonomy" id="1395513"/>
    <lineage>
        <taxon>Bacteria</taxon>
        <taxon>Bacillati</taxon>
        <taxon>Bacillota</taxon>
        <taxon>Bacilli</taxon>
        <taxon>Bacillales</taxon>
        <taxon>Sporolactobacillaceae</taxon>
        <taxon>Sporolactobacillus</taxon>
    </lineage>
</organism>
<dbReference type="PATRIC" id="fig|1395513.3.peg.1246"/>
<keyword evidence="4 8" id="KW-1283">Bacterial microcompartment</keyword>
<name>V6J7E6_9BACL</name>
<accession>V6J7E6</accession>
<reference evidence="9 10" key="1">
    <citation type="journal article" date="2013" name="Genome Announc.">
        <title>Genome Sequence of Sporolactobacillus laevolacticus DSM442, an Efficient Polymer-Grade D-Lactate Producer from Agricultural Waste Cottonseed as a Nitrogen Source.</title>
        <authorList>
            <person name="Wang H."/>
            <person name="Wang L."/>
            <person name="Ju J."/>
            <person name="Yu B."/>
            <person name="Ma Y."/>
        </authorList>
    </citation>
    <scope>NUCLEOTIDE SEQUENCE [LARGE SCALE GENOMIC DNA]</scope>
    <source>
        <strain evidence="9 10">DSM 442</strain>
    </source>
</reference>
<comment type="pathway">
    <text evidence="8">Amine and polyamine degradation; ethanolamine degradation.</text>
</comment>
<dbReference type="GO" id="GO:0046336">
    <property type="term" value="P:ethanolamine catabolic process"/>
    <property type="evidence" value="ECO:0007669"/>
    <property type="project" value="UniProtKB-UniRule"/>
</dbReference>
<dbReference type="EMBL" id="AWTC01000004">
    <property type="protein sequence ID" value="EST12684.1"/>
    <property type="molecule type" value="Genomic_DNA"/>
</dbReference>
<dbReference type="InterPro" id="IPR009246">
    <property type="entry name" value="EutC"/>
</dbReference>
<dbReference type="PANTHER" id="PTHR39330:SF1">
    <property type="entry name" value="ETHANOLAMINE AMMONIA-LYASE SMALL SUBUNIT"/>
    <property type="match status" value="1"/>
</dbReference>
<dbReference type="PANTHER" id="PTHR39330">
    <property type="entry name" value="ETHANOLAMINE AMMONIA-LYASE LIGHT CHAIN"/>
    <property type="match status" value="1"/>
</dbReference>
<dbReference type="Pfam" id="PF05985">
    <property type="entry name" value="EutC"/>
    <property type="match status" value="1"/>
</dbReference>
<evidence type="ECO:0000256" key="4">
    <source>
        <dbReference type="ARBA" id="ARBA00024446"/>
    </source>
</evidence>
<evidence type="ECO:0000256" key="5">
    <source>
        <dbReference type="ARBA" id="ARBA00052081"/>
    </source>
</evidence>
<dbReference type="FunFam" id="1.10.30.40:FF:000001">
    <property type="entry name" value="Ethanolamine ammonia-lyase light chain"/>
    <property type="match status" value="1"/>
</dbReference>
<keyword evidence="1 8" id="KW-0846">Cobalamin</keyword>
<dbReference type="eggNOG" id="COG4302">
    <property type="taxonomic scope" value="Bacteria"/>
</dbReference>
<keyword evidence="10" id="KW-1185">Reference proteome</keyword>
<dbReference type="RefSeq" id="WP_023509510.1">
    <property type="nucleotide sequence ID" value="NZ_AWTC01000004.1"/>
</dbReference>
<dbReference type="InterPro" id="IPR042255">
    <property type="entry name" value="EutC_N"/>
</dbReference>
<dbReference type="EC" id="4.3.1.7" evidence="6 8"/>
<comment type="function">
    <text evidence="8">Catalyzes the deamination of various vicinal amino-alcohols to oxo compounds. Allows this organism to utilize ethanolamine as the sole source of nitrogen and carbon in the presence of external vitamin B12.</text>
</comment>
<dbReference type="Gene3D" id="1.10.30.40">
    <property type="entry name" value="Ethanolamine ammonia-lyase light chain (EutC), N-terminal domain"/>
    <property type="match status" value="1"/>
</dbReference>
<keyword evidence="2 8" id="KW-0456">Lyase</keyword>
<gene>
    <name evidence="8" type="primary">eutC</name>
    <name evidence="9" type="ORF">P343_06090</name>
</gene>
<dbReference type="GO" id="GO:0031419">
    <property type="term" value="F:cobalamin binding"/>
    <property type="evidence" value="ECO:0007669"/>
    <property type="project" value="UniProtKB-UniRule"/>
</dbReference>
<proteinExistence type="inferred from homology"/>
<dbReference type="InterPro" id="IPR042251">
    <property type="entry name" value="EutC_C"/>
</dbReference>
<evidence type="ECO:0000256" key="2">
    <source>
        <dbReference type="ARBA" id="ARBA00023239"/>
    </source>
</evidence>
<evidence type="ECO:0000256" key="6">
    <source>
        <dbReference type="ARBA" id="ARBA00067005"/>
    </source>
</evidence>